<dbReference type="InterPro" id="IPR029063">
    <property type="entry name" value="SAM-dependent_MTases_sf"/>
</dbReference>
<dbReference type="Pfam" id="PF13649">
    <property type="entry name" value="Methyltransf_25"/>
    <property type="match status" value="1"/>
</dbReference>
<dbReference type="GO" id="GO:0032259">
    <property type="term" value="P:methylation"/>
    <property type="evidence" value="ECO:0007669"/>
    <property type="project" value="UniProtKB-KW"/>
</dbReference>
<proteinExistence type="predicted"/>
<dbReference type="EMBL" id="VULO01000010">
    <property type="protein sequence ID" value="MSS84820.1"/>
    <property type="molecule type" value="Genomic_DNA"/>
</dbReference>
<dbReference type="RefSeq" id="WP_154545530.1">
    <property type="nucleotide sequence ID" value="NZ_VULO01000010.1"/>
</dbReference>
<comment type="caution">
    <text evidence="2">The sequence shown here is derived from an EMBL/GenBank/DDBJ whole genome shotgun (WGS) entry which is preliminary data.</text>
</comment>
<dbReference type="AlphaFoldDB" id="A0A6N7VV09"/>
<name>A0A6N7VV09_9ACTO</name>
<protein>
    <submittedName>
        <fullName evidence="2">Class I SAM-dependent methyltransferase</fullName>
    </submittedName>
</protein>
<dbReference type="GO" id="GO:0008168">
    <property type="term" value="F:methyltransferase activity"/>
    <property type="evidence" value="ECO:0007669"/>
    <property type="project" value="UniProtKB-KW"/>
</dbReference>
<dbReference type="SUPFAM" id="SSF53335">
    <property type="entry name" value="S-adenosyl-L-methionine-dependent methyltransferases"/>
    <property type="match status" value="1"/>
</dbReference>
<evidence type="ECO:0000259" key="1">
    <source>
        <dbReference type="Pfam" id="PF13649"/>
    </source>
</evidence>
<keyword evidence="3" id="KW-1185">Reference proteome</keyword>
<dbReference type="InterPro" id="IPR041698">
    <property type="entry name" value="Methyltransf_25"/>
</dbReference>
<gene>
    <name evidence="2" type="ORF">FYJ24_08600</name>
</gene>
<evidence type="ECO:0000313" key="3">
    <source>
        <dbReference type="Proteomes" id="UP000470875"/>
    </source>
</evidence>
<feature type="domain" description="Methyltransferase" evidence="1">
    <location>
        <begin position="26"/>
        <end position="97"/>
    </location>
</feature>
<dbReference type="Proteomes" id="UP000470875">
    <property type="component" value="Unassembled WGS sequence"/>
</dbReference>
<dbReference type="Gene3D" id="3.40.50.150">
    <property type="entry name" value="Vaccinia Virus protein VP39"/>
    <property type="match status" value="1"/>
</dbReference>
<accession>A0A6N7VV09</accession>
<sequence>MSRCLLHTRCLINLPRNNWFVSQTTKEISGRALAPEFVDSAETDFPHVHFQVGDFCALPVEDGALGGILSWYSVIHTNPVEIPTVLDEFARALRPGGSLLIGFFHGEKIQLFDHAIAPAWFWPIEALAGLCENAQFEIMETHTRADVGKRPHGAIIARRF</sequence>
<keyword evidence="2" id="KW-0808">Transferase</keyword>
<keyword evidence="2" id="KW-0489">Methyltransferase</keyword>
<evidence type="ECO:0000313" key="2">
    <source>
        <dbReference type="EMBL" id="MSS84820.1"/>
    </source>
</evidence>
<organism evidence="2 3">
    <name type="scientific">Scrofimicrobium canadense</name>
    <dbReference type="NCBI Taxonomy" id="2652290"/>
    <lineage>
        <taxon>Bacteria</taxon>
        <taxon>Bacillati</taxon>
        <taxon>Actinomycetota</taxon>
        <taxon>Actinomycetes</taxon>
        <taxon>Actinomycetales</taxon>
        <taxon>Actinomycetaceae</taxon>
        <taxon>Scrofimicrobium</taxon>
    </lineage>
</organism>
<reference evidence="2 3" key="1">
    <citation type="submission" date="2019-08" db="EMBL/GenBank/DDBJ databases">
        <title>In-depth cultivation of the pig gut microbiome towards novel bacterial diversity and tailored functional studies.</title>
        <authorList>
            <person name="Wylensek D."/>
            <person name="Hitch T.C.A."/>
            <person name="Clavel T."/>
        </authorList>
    </citation>
    <scope>NUCLEOTIDE SEQUENCE [LARGE SCALE GENOMIC DNA]</scope>
    <source>
        <strain evidence="2 3">WB03_NA08</strain>
    </source>
</reference>